<keyword evidence="2" id="KW-1185">Reference proteome</keyword>
<dbReference type="EMBL" id="UFQB01000007">
    <property type="protein sequence ID" value="SSW65685.1"/>
    <property type="molecule type" value="Genomic_DNA"/>
</dbReference>
<protein>
    <submittedName>
        <fullName evidence="1">Uncharacterized protein</fullName>
    </submittedName>
</protein>
<name>A0A446CCW4_9BURK</name>
<evidence type="ECO:0000313" key="1">
    <source>
        <dbReference type="EMBL" id="SSW65685.1"/>
    </source>
</evidence>
<sequence length="247" mass="26843">MDRHTPIHRTPGRLTAYYLSGDAMRSRGVGGAVLSGTLDLPAPPARVLADWDREISARLCLEPGDVEQMPLARTQARWPGHSLCLQAMDAWMRGLGLEDGVLAGADIALMACRGARYHHDAAQYGAAAFCNLFLSEDKGLDVLFPGTGQRIPLARGTAMVFDTAQPHGVVPRGRDVFHESDFPSGQDFSQLFLTWELPIETASVARMLGVAFDIDLPGARQLDEEQVRLDGVRVAVDPESGRWQPAA</sequence>
<proteinExistence type="predicted"/>
<evidence type="ECO:0000313" key="2">
    <source>
        <dbReference type="Proteomes" id="UP000289184"/>
    </source>
</evidence>
<accession>A0A446CCW4</accession>
<dbReference type="AlphaFoldDB" id="A0A446CCW4"/>
<organism evidence="1 2">
    <name type="scientific">Achromobacter agilis</name>
    <dbReference type="NCBI Taxonomy" id="1353888"/>
    <lineage>
        <taxon>Bacteria</taxon>
        <taxon>Pseudomonadati</taxon>
        <taxon>Pseudomonadota</taxon>
        <taxon>Betaproteobacteria</taxon>
        <taxon>Burkholderiales</taxon>
        <taxon>Alcaligenaceae</taxon>
        <taxon>Achromobacter</taxon>
    </lineage>
</organism>
<reference evidence="1 2" key="1">
    <citation type="submission" date="2018-07" db="EMBL/GenBank/DDBJ databases">
        <authorList>
            <person name="Peeters C."/>
        </authorList>
    </citation>
    <scope>NUCLEOTIDE SEQUENCE [LARGE SCALE GENOMIC DNA]</scope>
    <source>
        <strain evidence="1 2">LMG 3411</strain>
    </source>
</reference>
<dbReference type="RefSeq" id="WP_129527383.1">
    <property type="nucleotide sequence ID" value="NZ_UFQB01000007.1"/>
</dbReference>
<dbReference type="Proteomes" id="UP000289184">
    <property type="component" value="Unassembled WGS sequence"/>
</dbReference>
<dbReference type="OrthoDB" id="8633987at2"/>
<gene>
    <name evidence="1" type="ORF">AGI3411_02163</name>
</gene>